<dbReference type="Pfam" id="PF00571">
    <property type="entry name" value="CBS"/>
    <property type="match status" value="1"/>
</dbReference>
<organism evidence="3 4">
    <name type="scientific">Agrobacterium rosae</name>
    <dbReference type="NCBI Taxonomy" id="1972867"/>
    <lineage>
        <taxon>Bacteria</taxon>
        <taxon>Pseudomonadati</taxon>
        <taxon>Pseudomonadota</taxon>
        <taxon>Alphaproteobacteria</taxon>
        <taxon>Hyphomicrobiales</taxon>
        <taxon>Rhizobiaceae</taxon>
        <taxon>Rhizobium/Agrobacterium group</taxon>
        <taxon>Agrobacterium</taxon>
    </lineage>
</organism>
<protein>
    <submittedName>
        <fullName evidence="3">Glycine betaine/carnitine transport ATP-binding protein GbuA</fullName>
        <ecNumber evidence="3">3.6.3.32</ecNumber>
    </submittedName>
</protein>
<dbReference type="Proteomes" id="UP000187891">
    <property type="component" value="Unassembled WGS sequence"/>
</dbReference>
<evidence type="ECO:0000259" key="2">
    <source>
        <dbReference type="PROSITE" id="PS51371"/>
    </source>
</evidence>
<dbReference type="GO" id="GO:0005524">
    <property type="term" value="F:ATP binding"/>
    <property type="evidence" value="ECO:0007669"/>
    <property type="project" value="UniProtKB-KW"/>
</dbReference>
<dbReference type="PANTHER" id="PTHR43869:SF1">
    <property type="entry name" value="GLYCINE BETAINE_PROLINE BETAINE TRANSPORT SYSTEM ATP-BINDING PROTEIN PROV"/>
    <property type="match status" value="1"/>
</dbReference>
<keyword evidence="3" id="KW-0378">Hydrolase</keyword>
<proteinExistence type="predicted"/>
<reference evidence="4" key="1">
    <citation type="submission" date="2016-10" db="EMBL/GenBank/DDBJ databases">
        <authorList>
            <person name="Wibberg D."/>
        </authorList>
    </citation>
    <scope>NUCLEOTIDE SEQUENCE [LARGE SCALE GENOMIC DNA]</scope>
</reference>
<dbReference type="InterPro" id="IPR046342">
    <property type="entry name" value="CBS_dom_sf"/>
</dbReference>
<name>A0A1R3U199_9HYPH</name>
<keyword evidence="1" id="KW-0129">CBS domain</keyword>
<dbReference type="STRING" id="1907666.DSM25559_4006"/>
<sequence length="153" mass="16488">MQSVLLDIQKEIKKTIVFITHDLDEALRLGDQIAILRDGEVIQQGTREDIVLRPADDYIESFVKEVNRGRVVQVGAIMRPLDAEHSLSGKATVSSDATLEHAIRSLAHAPDGDIVVVAPLGEPVGVVTFRDLANAMVTMPAQEGDAARAIALA</sequence>
<evidence type="ECO:0000256" key="1">
    <source>
        <dbReference type="PROSITE-ProRule" id="PRU00703"/>
    </source>
</evidence>
<keyword evidence="3" id="KW-0547">Nucleotide-binding</keyword>
<evidence type="ECO:0000313" key="3">
    <source>
        <dbReference type="EMBL" id="SCX32823.1"/>
    </source>
</evidence>
<dbReference type="PROSITE" id="PS51371">
    <property type="entry name" value="CBS"/>
    <property type="match status" value="1"/>
</dbReference>
<dbReference type="InterPro" id="IPR051921">
    <property type="entry name" value="ABC_osmolyte_uptake_ATP-bind"/>
</dbReference>
<accession>A0A1R3U199</accession>
<dbReference type="SUPFAM" id="SSF52540">
    <property type="entry name" value="P-loop containing nucleoside triphosphate hydrolases"/>
    <property type="match status" value="1"/>
</dbReference>
<dbReference type="Gene3D" id="3.10.580.10">
    <property type="entry name" value="CBS-domain"/>
    <property type="match status" value="1"/>
</dbReference>
<keyword evidence="3" id="KW-0067">ATP-binding</keyword>
<gene>
    <name evidence="3" type="primary">gbuA</name>
    <name evidence="3" type="ORF">DSM25559_4006</name>
</gene>
<dbReference type="GO" id="GO:0016787">
    <property type="term" value="F:hydrolase activity"/>
    <property type="evidence" value="ECO:0007669"/>
    <property type="project" value="UniProtKB-KW"/>
</dbReference>
<dbReference type="InterPro" id="IPR027417">
    <property type="entry name" value="P-loop_NTPase"/>
</dbReference>
<dbReference type="SUPFAM" id="SSF54631">
    <property type="entry name" value="CBS-domain pair"/>
    <property type="match status" value="1"/>
</dbReference>
<dbReference type="AlphaFoldDB" id="A0A1R3U199"/>
<dbReference type="InterPro" id="IPR000644">
    <property type="entry name" value="CBS_dom"/>
</dbReference>
<dbReference type="EC" id="3.6.3.32" evidence="3"/>
<evidence type="ECO:0000313" key="4">
    <source>
        <dbReference type="Proteomes" id="UP000187891"/>
    </source>
</evidence>
<dbReference type="EMBL" id="FMUE01000011">
    <property type="protein sequence ID" value="SCX32823.1"/>
    <property type="molecule type" value="Genomic_DNA"/>
</dbReference>
<dbReference type="PANTHER" id="PTHR43869">
    <property type="entry name" value="GLYCINE BETAINE/PROLINE BETAINE TRANSPORT SYSTEM ATP-BINDING PROTEIN PROV"/>
    <property type="match status" value="1"/>
</dbReference>
<feature type="domain" description="CBS" evidence="2">
    <location>
        <begin position="78"/>
        <end position="143"/>
    </location>
</feature>
<dbReference type="Gene3D" id="3.40.50.300">
    <property type="entry name" value="P-loop containing nucleotide triphosphate hydrolases"/>
    <property type="match status" value="1"/>
</dbReference>